<name>A0A6A3BV77_HIBSY</name>
<dbReference type="InterPro" id="IPR038909">
    <property type="entry name" value="Effector_transcript"/>
</dbReference>
<evidence type="ECO:0000313" key="2">
    <source>
        <dbReference type="Proteomes" id="UP000436088"/>
    </source>
</evidence>
<dbReference type="PANTHER" id="PTHR35133">
    <property type="entry name" value="PROTEIN EFFECTOR OF TRANSCRIPTION 2-RELATED"/>
    <property type="match status" value="1"/>
</dbReference>
<dbReference type="PANTHER" id="PTHR35133:SF5">
    <property type="entry name" value="PROTEIN EFFECTOR OF TRANSCRIPTION 2-LIKE"/>
    <property type="match status" value="1"/>
</dbReference>
<evidence type="ECO:0000313" key="1">
    <source>
        <dbReference type="EMBL" id="KAE8720643.1"/>
    </source>
</evidence>
<evidence type="ECO:0008006" key="3">
    <source>
        <dbReference type="Google" id="ProtNLM"/>
    </source>
</evidence>
<dbReference type="Proteomes" id="UP000436088">
    <property type="component" value="Unassembled WGS sequence"/>
</dbReference>
<comment type="caution">
    <text evidence="1">The sequence shown here is derived from an EMBL/GenBank/DDBJ whole genome shotgun (WGS) entry which is preliminary data.</text>
</comment>
<organism evidence="1 2">
    <name type="scientific">Hibiscus syriacus</name>
    <name type="common">Rose of Sharon</name>
    <dbReference type="NCBI Taxonomy" id="106335"/>
    <lineage>
        <taxon>Eukaryota</taxon>
        <taxon>Viridiplantae</taxon>
        <taxon>Streptophyta</taxon>
        <taxon>Embryophyta</taxon>
        <taxon>Tracheophyta</taxon>
        <taxon>Spermatophyta</taxon>
        <taxon>Magnoliopsida</taxon>
        <taxon>eudicotyledons</taxon>
        <taxon>Gunneridae</taxon>
        <taxon>Pentapetalae</taxon>
        <taxon>rosids</taxon>
        <taxon>malvids</taxon>
        <taxon>Malvales</taxon>
        <taxon>Malvaceae</taxon>
        <taxon>Malvoideae</taxon>
        <taxon>Hibiscus</taxon>
    </lineage>
</organism>
<accession>A0A6A3BV77</accession>
<dbReference type="GO" id="GO:0003677">
    <property type="term" value="F:DNA binding"/>
    <property type="evidence" value="ECO:0007669"/>
    <property type="project" value="InterPro"/>
</dbReference>
<dbReference type="AlphaFoldDB" id="A0A6A3BV77"/>
<gene>
    <name evidence="1" type="ORF">F3Y22_tig00018827pilonHSYRG00128</name>
</gene>
<dbReference type="Pfam" id="PF19239">
    <property type="entry name" value="GIY_YIG_domain"/>
    <property type="match status" value="1"/>
</dbReference>
<dbReference type="EMBL" id="VEPZ02000697">
    <property type="protein sequence ID" value="KAE8720643.1"/>
    <property type="molecule type" value="Genomic_DNA"/>
</dbReference>
<proteinExistence type="predicted"/>
<sequence length="512" mass="56498">MMPTLSFMQSLVKDEVTDDVLLQGQESGGLYQFDAIMDVQQVETHPVPMGSARLADEVIRLNREDHKRTKHDTDFSKWKILIGPHDWEDHSMGKEGVTRYRVESLPKFSSSGLYELAIYRTNSSTRDHRGQLDPDKALVVYLGEADNVKTRLQQYGRAGAHLCGNGSADKVCGRFEDIFARGYSIAYRWAPKENKADARRTEAQLLNTYDYAWNKGSNGVRRHNDILQKLDKRASTNFSRKNLPLLQKQVGIKIKSSKLLSDDNEFSKHTHGESHNFLPLAFKFSRSQPRLVSDHGGSDKNDTITCGVVLEDGSICGRTPAKGKKQCAEHMGKKTKESSICGALTGKGTPCNRTVNENGRCWQHLNYSVSSSSGSSFTRHSNYGDSYTSICGVPTGKGTPCNRTVNGNGRCWQHLNYGVSSSSGSSSTRHYGGSYTSICGAPTGNGTPCSRTVHGNGMCWQHLNYSVSSSRGSSFTRHSNYGGSYTSICGAPTRKGTPCMRTVNGNGRCWQH</sequence>
<protein>
    <recommendedName>
        <fullName evidence="3">Protein EFFECTOR OF TRANSCRIPTION 2-like</fullName>
    </recommendedName>
</protein>
<keyword evidence="2" id="KW-1185">Reference proteome</keyword>
<reference evidence="1" key="1">
    <citation type="submission" date="2019-09" db="EMBL/GenBank/DDBJ databases">
        <title>Draft genome information of white flower Hibiscus syriacus.</title>
        <authorList>
            <person name="Kim Y.-M."/>
        </authorList>
    </citation>
    <scope>NUCLEOTIDE SEQUENCE [LARGE SCALE GENOMIC DNA]</scope>
    <source>
        <strain evidence="1">YM2019G1</strain>
    </source>
</reference>
<dbReference type="GO" id="GO:0006355">
    <property type="term" value="P:regulation of DNA-templated transcription"/>
    <property type="evidence" value="ECO:0007669"/>
    <property type="project" value="InterPro"/>
</dbReference>